<evidence type="ECO:0000313" key="4">
    <source>
        <dbReference type="Proteomes" id="UP000500801"/>
    </source>
</evidence>
<protein>
    <submittedName>
        <fullName evidence="2">Uncharacterized protein</fullName>
    </submittedName>
</protein>
<accession>A0AAE6YXC5</accession>
<keyword evidence="1" id="KW-1133">Transmembrane helix</keyword>
<reference evidence="3 5" key="2">
    <citation type="submission" date="2019-06" db="EMBL/GenBank/DDBJ databases">
        <title>Complete genome of Dickeya zeae PL65.</title>
        <authorList>
            <person name="Boluk G."/>
            <person name="Arif M."/>
        </authorList>
    </citation>
    <scope>NUCLEOTIDE SEQUENCE [LARGE SCALE GENOMIC DNA]</scope>
    <source>
        <strain evidence="3 5">PL65</strain>
    </source>
</reference>
<dbReference type="Proteomes" id="UP000824976">
    <property type="component" value="Chromosome"/>
</dbReference>
<sequence>MTMFDSFLLAQLDVFAPFFVITILTVICFELSISLRLLRQRQPALTSIVIHRHDATSDSPRHTD</sequence>
<dbReference type="RefSeq" id="WP_168361726.1">
    <property type="nucleotide sequence ID" value="NZ_CP033622.1"/>
</dbReference>
<proteinExistence type="predicted"/>
<gene>
    <name evidence="2" type="ORF">DWG24_04980</name>
    <name evidence="3" type="ORF">FGI21_19250</name>
</gene>
<evidence type="ECO:0000256" key="1">
    <source>
        <dbReference type="SAM" id="Phobius"/>
    </source>
</evidence>
<dbReference type="EMBL" id="CP033622">
    <property type="protein sequence ID" value="QIZ50194.1"/>
    <property type="molecule type" value="Genomic_DNA"/>
</dbReference>
<evidence type="ECO:0000313" key="5">
    <source>
        <dbReference type="Proteomes" id="UP000824976"/>
    </source>
</evidence>
<dbReference type="EMBL" id="CP040817">
    <property type="protein sequence ID" value="QYM93856.1"/>
    <property type="molecule type" value="Genomic_DNA"/>
</dbReference>
<name>A0AAE6YXC5_9GAMM</name>
<keyword evidence="1" id="KW-0812">Transmembrane</keyword>
<organism evidence="2 4">
    <name type="scientific">Dickeya zeae</name>
    <dbReference type="NCBI Taxonomy" id="204042"/>
    <lineage>
        <taxon>Bacteria</taxon>
        <taxon>Pseudomonadati</taxon>
        <taxon>Pseudomonadota</taxon>
        <taxon>Gammaproteobacteria</taxon>
        <taxon>Enterobacterales</taxon>
        <taxon>Pectobacteriaceae</taxon>
        <taxon>Dickeya</taxon>
    </lineage>
</organism>
<evidence type="ECO:0000313" key="2">
    <source>
        <dbReference type="EMBL" id="QIZ50194.1"/>
    </source>
</evidence>
<dbReference type="AlphaFoldDB" id="A0AAE6YXC5"/>
<reference evidence="2 4" key="1">
    <citation type="submission" date="2018-11" db="EMBL/GenBank/DDBJ databases">
        <title>Complete genome sequence of Dickeya zeae strain CE1 infecting Canna edulis Ker-Gawl. in China.</title>
        <authorList>
            <person name="Zhang J."/>
            <person name="Lin B."/>
            <person name="Shen H."/>
            <person name="Jiang S."/>
            <person name="Pu X."/>
            <person name="Sun D."/>
        </authorList>
    </citation>
    <scope>NUCLEOTIDE SEQUENCE [LARGE SCALE GENOMIC DNA]</scope>
    <source>
        <strain evidence="2 4">CE1</strain>
    </source>
</reference>
<evidence type="ECO:0000313" key="3">
    <source>
        <dbReference type="EMBL" id="QYM93856.1"/>
    </source>
</evidence>
<keyword evidence="1" id="KW-0472">Membrane</keyword>
<keyword evidence="5" id="KW-1185">Reference proteome</keyword>
<feature type="transmembrane region" description="Helical" evidence="1">
    <location>
        <begin position="15"/>
        <end position="38"/>
    </location>
</feature>
<dbReference type="Proteomes" id="UP000500801">
    <property type="component" value="Chromosome"/>
</dbReference>